<comment type="caution">
    <text evidence="7">The sequence shown here is derived from an EMBL/GenBank/DDBJ whole genome shotgun (WGS) entry which is preliminary data.</text>
</comment>
<reference evidence="7 8" key="1">
    <citation type="journal article" date="2015" name="Nature">
        <title>rRNA introns, odd ribosomes, and small enigmatic genomes across a large radiation of phyla.</title>
        <authorList>
            <person name="Brown C.T."/>
            <person name="Hug L.A."/>
            <person name="Thomas B.C."/>
            <person name="Sharon I."/>
            <person name="Castelle C.J."/>
            <person name="Singh A."/>
            <person name="Wilkins M.J."/>
            <person name="Williams K.H."/>
            <person name="Banfield J.F."/>
        </authorList>
    </citation>
    <scope>NUCLEOTIDE SEQUENCE [LARGE SCALE GENOMIC DNA]</scope>
</reference>
<comment type="pathway">
    <text evidence="4">Phospholipid metabolism.</text>
</comment>
<feature type="domain" description="Methyltransferase" evidence="6">
    <location>
        <begin position="60"/>
        <end position="155"/>
    </location>
</feature>
<name>A0A0G0DBL8_9BACT</name>
<keyword evidence="3" id="KW-0808">Transferase</keyword>
<dbReference type="PANTHER" id="PTHR44307:SF2">
    <property type="entry name" value="PHOSPHOETHANOLAMINE METHYLTRANSFERASE ISOFORM X1"/>
    <property type="match status" value="1"/>
</dbReference>
<keyword evidence="2" id="KW-0489">Methyltransferase</keyword>
<evidence type="ECO:0000259" key="6">
    <source>
        <dbReference type="Pfam" id="PF13649"/>
    </source>
</evidence>
<dbReference type="Pfam" id="PF13649">
    <property type="entry name" value="Methyltransf_25"/>
    <property type="match status" value="1"/>
</dbReference>
<dbReference type="Proteomes" id="UP000186383">
    <property type="component" value="Unassembled WGS sequence"/>
</dbReference>
<accession>A0A0G0DBL8</accession>
<organism evidence="7 8">
    <name type="scientific">Candidatus Nomurabacteria bacterium GW2011_GWA1_35_8</name>
    <dbReference type="NCBI Taxonomy" id="1618727"/>
    <lineage>
        <taxon>Bacteria</taxon>
        <taxon>Candidatus Nomuraibacteriota</taxon>
    </lineage>
</organism>
<dbReference type="PANTHER" id="PTHR44307">
    <property type="entry name" value="PHOSPHOETHANOLAMINE METHYLTRANSFERASE"/>
    <property type="match status" value="1"/>
</dbReference>
<dbReference type="Gene3D" id="2.20.25.110">
    <property type="entry name" value="S-adenosyl-L-methionine-dependent methyltransferases"/>
    <property type="match status" value="1"/>
</dbReference>
<dbReference type="Gene3D" id="3.40.50.150">
    <property type="entry name" value="Vaccinia Virus protein VP39"/>
    <property type="match status" value="1"/>
</dbReference>
<dbReference type="EMBL" id="LBQW01000001">
    <property type="protein sequence ID" value="KKP86031.1"/>
    <property type="molecule type" value="Genomic_DNA"/>
</dbReference>
<proteinExistence type="predicted"/>
<evidence type="ECO:0000256" key="4">
    <source>
        <dbReference type="ARBA" id="ARBA00025707"/>
    </source>
</evidence>
<dbReference type="AlphaFoldDB" id="A0A0G0DBL8"/>
<dbReference type="GO" id="GO:0032259">
    <property type="term" value="P:methylation"/>
    <property type="evidence" value="ECO:0007669"/>
    <property type="project" value="UniProtKB-KW"/>
</dbReference>
<evidence type="ECO:0000256" key="1">
    <source>
        <dbReference type="ARBA" id="ARBA00005189"/>
    </source>
</evidence>
<dbReference type="InterPro" id="IPR029063">
    <property type="entry name" value="SAM-dependent_MTases_sf"/>
</dbReference>
<protein>
    <recommendedName>
        <fullName evidence="6">Methyltransferase domain-containing protein</fullName>
    </recommendedName>
</protein>
<comment type="catalytic activity">
    <reaction evidence="5">
        <text>phosphoethanolamine + S-adenosyl-L-methionine = N-methylethanolamine phosphate + S-adenosyl-L-homocysteine + H(+)</text>
        <dbReference type="Rhea" id="RHEA:20365"/>
        <dbReference type="ChEBI" id="CHEBI:15378"/>
        <dbReference type="ChEBI" id="CHEBI:57781"/>
        <dbReference type="ChEBI" id="CHEBI:57856"/>
        <dbReference type="ChEBI" id="CHEBI:58190"/>
        <dbReference type="ChEBI" id="CHEBI:59789"/>
        <dbReference type="EC" id="2.1.1.103"/>
    </reaction>
    <physiologicalReaction direction="left-to-right" evidence="5">
        <dbReference type="Rhea" id="RHEA:20366"/>
    </physiologicalReaction>
</comment>
<evidence type="ECO:0000256" key="5">
    <source>
        <dbReference type="ARBA" id="ARBA00047622"/>
    </source>
</evidence>
<evidence type="ECO:0000256" key="3">
    <source>
        <dbReference type="ARBA" id="ARBA00022679"/>
    </source>
</evidence>
<evidence type="ECO:0000256" key="2">
    <source>
        <dbReference type="ARBA" id="ARBA00022603"/>
    </source>
</evidence>
<evidence type="ECO:0000313" key="8">
    <source>
        <dbReference type="Proteomes" id="UP000186383"/>
    </source>
</evidence>
<dbReference type="GO" id="GO:0000234">
    <property type="term" value="F:phosphoethanolamine N-methyltransferase activity"/>
    <property type="evidence" value="ECO:0007669"/>
    <property type="project" value="UniProtKB-EC"/>
</dbReference>
<gene>
    <name evidence="7" type="ORF">UR88_C0001G0033</name>
</gene>
<dbReference type="SUPFAM" id="SSF53335">
    <property type="entry name" value="S-adenosyl-L-methionine-dependent methyltransferases"/>
    <property type="match status" value="1"/>
</dbReference>
<dbReference type="InterPro" id="IPR041698">
    <property type="entry name" value="Methyltransf_25"/>
</dbReference>
<comment type="pathway">
    <text evidence="1">Lipid metabolism.</text>
</comment>
<sequence>MKENPQWWSEEYGFFGKHYLKGDNSKEGYLIDKKQTLEQRTFAETEGIIRLLDLKGEERILDVPSGYGRHSIALAKKGFNVTGIELNAIHLNEAIRNAETAQVTPNFVKGNMIDISHKEEFDAVINVFYSFGFFETDEENKRVLENFFNVLKKGGKLLFHTDVNVPRILAGKYKEDETRNLASGDILRIIDKYNLTDKRVHGTWIIKNKDGKEEKKYYSVRIYTREEFIDLCKQVGFTSFEVYSDWNKTPYSEDSEDMIIIAKK</sequence>
<dbReference type="CDD" id="cd02440">
    <property type="entry name" value="AdoMet_MTases"/>
    <property type="match status" value="1"/>
</dbReference>
<evidence type="ECO:0000313" key="7">
    <source>
        <dbReference type="EMBL" id="KKP86031.1"/>
    </source>
</evidence>